<dbReference type="CDD" id="cd01948">
    <property type="entry name" value="EAL"/>
    <property type="match status" value="1"/>
</dbReference>
<evidence type="ECO:0000259" key="2">
    <source>
        <dbReference type="PROSITE" id="PS50887"/>
    </source>
</evidence>
<dbReference type="InterPro" id="IPR050706">
    <property type="entry name" value="Cyclic-di-GMP_PDE-like"/>
</dbReference>
<dbReference type="InterPro" id="IPR029016">
    <property type="entry name" value="GAF-like_dom_sf"/>
</dbReference>
<reference evidence="3 4" key="1">
    <citation type="submission" date="2024-05" db="EMBL/GenBank/DDBJ databases">
        <title>Genome sequencing of Marine Estuary Bacteria, Shewanella vesiculosa and S. baltica, and Pseudomonas syringae.</title>
        <authorList>
            <person name="Gurung A."/>
            <person name="Maclea K.S."/>
        </authorList>
    </citation>
    <scope>NUCLEOTIDE SEQUENCE [LARGE SCALE GENOMIC DNA]</scope>
    <source>
        <strain evidence="3 4">1A</strain>
    </source>
</reference>
<proteinExistence type="predicted"/>
<evidence type="ECO:0000313" key="4">
    <source>
        <dbReference type="Proteomes" id="UP001477278"/>
    </source>
</evidence>
<dbReference type="SUPFAM" id="SSF141868">
    <property type="entry name" value="EAL domain-like"/>
    <property type="match status" value="1"/>
</dbReference>
<feature type="domain" description="EAL" evidence="1">
    <location>
        <begin position="374"/>
        <end position="628"/>
    </location>
</feature>
<dbReference type="InterPro" id="IPR001633">
    <property type="entry name" value="EAL_dom"/>
</dbReference>
<dbReference type="RefSeq" id="WP_347690310.1">
    <property type="nucleotide sequence ID" value="NZ_JBDPZN010000004.1"/>
</dbReference>
<dbReference type="Pfam" id="PF01590">
    <property type="entry name" value="GAF"/>
    <property type="match status" value="1"/>
</dbReference>
<evidence type="ECO:0000313" key="3">
    <source>
        <dbReference type="EMBL" id="MEO3683026.1"/>
    </source>
</evidence>
<accession>A0ABV0FSU5</accession>
<dbReference type="Gene3D" id="3.30.70.270">
    <property type="match status" value="1"/>
</dbReference>
<dbReference type="InterPro" id="IPR000160">
    <property type="entry name" value="GGDEF_dom"/>
</dbReference>
<feature type="domain" description="GGDEF" evidence="2">
    <location>
        <begin position="230"/>
        <end position="365"/>
    </location>
</feature>
<sequence length="633" mass="71673">MLLKNNTISIPPEMLTSWQTAVDLIAKVAKVPASLIMKLHANEVEVCIANNNTDNPYTPGMKGKLGHGLYCESVIKQQTELHVENALNDPLWSQNPDLAHGMISYYGLPLNWPNGETFGTICVSDKKAKGYSADIIMLLECFRKNVESNLEILDQKEKLVQANLLLETRIAQRTFELEKLNNELMQEIDSRVAAEKLLDIQQRFDIVTGLPKFNQLETMFNQLTTKNEFTCISVIHFSITNLKVVQDGLGYDISEKVRSIVAQKLQRFMTNNTYLAIVSETTFCIVITTKKRLFADKIANFCCRLCQHFGQEIYVEDLSLSVTTAMGVAFYPNDGSRFMDLSRKSSAALSHCETGNSNSYKFFNQKMESELSSRIQMESLLRGALKRDELSLHYQPFVCTQSKNVVGAEVLIRWHNPTLGQVSPTEFIEIAEHSGQIIELGYFVLRSALKQLAYWRELYNQDFYLAINMSPIQLKDSYLVDKIVNLLELYKIPGHLLEIELTENALIHDTVCAQDVLSKLNQHGIRLSLDDFGTGYSSLSYLQHYPFNSVKIDRSFIRNLDTSEQSRQLVSTIIAMANNLQLSLVAEGVENQFQADFVATQGANIWQGYYLGKPVDADDFAQQYLITSITSQD</sequence>
<organism evidence="3 4">
    <name type="scientific">Shewanella vesiculosa</name>
    <dbReference type="NCBI Taxonomy" id="518738"/>
    <lineage>
        <taxon>Bacteria</taxon>
        <taxon>Pseudomonadati</taxon>
        <taxon>Pseudomonadota</taxon>
        <taxon>Gammaproteobacteria</taxon>
        <taxon>Alteromonadales</taxon>
        <taxon>Shewanellaceae</taxon>
        <taxon>Shewanella</taxon>
    </lineage>
</organism>
<dbReference type="SMART" id="SM00267">
    <property type="entry name" value="GGDEF"/>
    <property type="match status" value="1"/>
</dbReference>
<dbReference type="Pfam" id="PF00563">
    <property type="entry name" value="EAL"/>
    <property type="match status" value="1"/>
</dbReference>
<dbReference type="InterPro" id="IPR003018">
    <property type="entry name" value="GAF"/>
</dbReference>
<dbReference type="InterPro" id="IPR029787">
    <property type="entry name" value="Nucleotide_cyclase"/>
</dbReference>
<dbReference type="InterPro" id="IPR035919">
    <property type="entry name" value="EAL_sf"/>
</dbReference>
<dbReference type="Gene3D" id="3.20.20.450">
    <property type="entry name" value="EAL domain"/>
    <property type="match status" value="1"/>
</dbReference>
<dbReference type="PROSITE" id="PS50887">
    <property type="entry name" value="GGDEF"/>
    <property type="match status" value="1"/>
</dbReference>
<evidence type="ECO:0000259" key="1">
    <source>
        <dbReference type="PROSITE" id="PS50883"/>
    </source>
</evidence>
<dbReference type="SMART" id="SM00052">
    <property type="entry name" value="EAL"/>
    <property type="match status" value="1"/>
</dbReference>
<dbReference type="PANTHER" id="PTHR33121">
    <property type="entry name" value="CYCLIC DI-GMP PHOSPHODIESTERASE PDEF"/>
    <property type="match status" value="1"/>
</dbReference>
<dbReference type="InterPro" id="IPR043128">
    <property type="entry name" value="Rev_trsase/Diguanyl_cyclase"/>
</dbReference>
<name>A0ABV0FSU5_9GAMM</name>
<comment type="caution">
    <text evidence="3">The sequence shown here is derived from an EMBL/GenBank/DDBJ whole genome shotgun (WGS) entry which is preliminary data.</text>
</comment>
<dbReference type="PANTHER" id="PTHR33121:SF71">
    <property type="entry name" value="OXYGEN SENSOR PROTEIN DOSP"/>
    <property type="match status" value="1"/>
</dbReference>
<dbReference type="SUPFAM" id="SSF55073">
    <property type="entry name" value="Nucleotide cyclase"/>
    <property type="match status" value="1"/>
</dbReference>
<dbReference type="SMART" id="SM00065">
    <property type="entry name" value="GAF"/>
    <property type="match status" value="1"/>
</dbReference>
<dbReference type="Gene3D" id="3.30.450.40">
    <property type="match status" value="1"/>
</dbReference>
<dbReference type="Pfam" id="PF00990">
    <property type="entry name" value="GGDEF"/>
    <property type="match status" value="1"/>
</dbReference>
<dbReference type="PROSITE" id="PS50883">
    <property type="entry name" value="EAL"/>
    <property type="match status" value="1"/>
</dbReference>
<gene>
    <name evidence="3" type="ORF">ABHN84_12080</name>
</gene>
<protein>
    <submittedName>
        <fullName evidence="3">EAL domain-containing protein</fullName>
    </submittedName>
</protein>
<dbReference type="EMBL" id="JBDPZN010000004">
    <property type="protein sequence ID" value="MEO3683026.1"/>
    <property type="molecule type" value="Genomic_DNA"/>
</dbReference>
<keyword evidence="4" id="KW-1185">Reference proteome</keyword>
<dbReference type="SUPFAM" id="SSF55781">
    <property type="entry name" value="GAF domain-like"/>
    <property type="match status" value="1"/>
</dbReference>
<dbReference type="Proteomes" id="UP001477278">
    <property type="component" value="Unassembled WGS sequence"/>
</dbReference>